<comment type="function">
    <text evidence="7">RNA helicase.</text>
</comment>
<reference evidence="11" key="1">
    <citation type="submission" date="2017-02" db="UniProtKB">
        <authorList>
            <consortium name="WormBaseParasite"/>
        </authorList>
    </citation>
    <scope>IDENTIFICATION</scope>
</reference>
<comment type="catalytic activity">
    <reaction evidence="7">
        <text>ATP + H2O = ADP + phosphate + H(+)</text>
        <dbReference type="Rhea" id="RHEA:13065"/>
        <dbReference type="ChEBI" id="CHEBI:15377"/>
        <dbReference type="ChEBI" id="CHEBI:15378"/>
        <dbReference type="ChEBI" id="CHEBI:30616"/>
        <dbReference type="ChEBI" id="CHEBI:43474"/>
        <dbReference type="ChEBI" id="CHEBI:456216"/>
        <dbReference type="EC" id="3.6.4.13"/>
    </reaction>
</comment>
<dbReference type="InterPro" id="IPR000629">
    <property type="entry name" value="RNA-helicase_DEAD-box_CS"/>
</dbReference>
<keyword evidence="1 6" id="KW-0547">Nucleotide-binding</keyword>
<dbReference type="SMART" id="SM00490">
    <property type="entry name" value="HELICc"/>
    <property type="match status" value="1"/>
</dbReference>
<dbReference type="InterPro" id="IPR025313">
    <property type="entry name" value="SPB4-like_CTE"/>
</dbReference>
<dbReference type="Pfam" id="PF00270">
    <property type="entry name" value="DEAD"/>
    <property type="match status" value="1"/>
</dbReference>
<dbReference type="InterPro" id="IPR011545">
    <property type="entry name" value="DEAD/DEAH_box_helicase_dom"/>
</dbReference>
<keyword evidence="4 6" id="KW-0067">ATP-binding</keyword>
<dbReference type="PROSITE" id="PS51194">
    <property type="entry name" value="HELICASE_CTER"/>
    <property type="match status" value="1"/>
</dbReference>
<protein>
    <recommendedName>
        <fullName evidence="7">ATP-dependent RNA helicase</fullName>
        <ecNumber evidence="7">3.6.4.13</ecNumber>
    </recommendedName>
</protein>
<evidence type="ECO:0000256" key="7">
    <source>
        <dbReference type="RuleBase" id="RU365068"/>
    </source>
</evidence>
<dbReference type="PROSITE" id="PS00039">
    <property type="entry name" value="DEAD_ATP_HELICASE"/>
    <property type="match status" value="1"/>
</dbReference>
<keyword evidence="5 7" id="KW-0694">RNA-binding</keyword>
<dbReference type="STRING" id="6280.A0A0N4T7N5"/>
<evidence type="ECO:0000256" key="3">
    <source>
        <dbReference type="ARBA" id="ARBA00022806"/>
    </source>
</evidence>
<dbReference type="Gene3D" id="3.40.50.300">
    <property type="entry name" value="P-loop containing nucleotide triphosphate hydrolases"/>
    <property type="match status" value="2"/>
</dbReference>
<evidence type="ECO:0000256" key="6">
    <source>
        <dbReference type="RuleBase" id="RU000492"/>
    </source>
</evidence>
<evidence type="ECO:0000256" key="5">
    <source>
        <dbReference type="ARBA" id="ARBA00022884"/>
    </source>
</evidence>
<dbReference type="PANTHER" id="PTHR24031">
    <property type="entry name" value="RNA HELICASE"/>
    <property type="match status" value="1"/>
</dbReference>
<comment type="similarity">
    <text evidence="6">Belongs to the DEAD box helicase family.</text>
</comment>
<dbReference type="SMART" id="SM01178">
    <property type="entry name" value="DUF4217"/>
    <property type="match status" value="1"/>
</dbReference>
<dbReference type="InterPro" id="IPR001650">
    <property type="entry name" value="Helicase_C-like"/>
</dbReference>
<dbReference type="PROSITE" id="PS51192">
    <property type="entry name" value="HELICASE_ATP_BIND_1"/>
    <property type="match status" value="1"/>
</dbReference>
<feature type="domain" description="Helicase ATP-binding" evidence="9">
    <location>
        <begin position="1"/>
        <end position="148"/>
    </location>
</feature>
<keyword evidence="2 6" id="KW-0378">Hydrolase</keyword>
<name>A0A0N4T7N5_BRUPA</name>
<dbReference type="EC" id="3.6.4.13" evidence="7"/>
<evidence type="ECO:0000256" key="2">
    <source>
        <dbReference type="ARBA" id="ARBA00022801"/>
    </source>
</evidence>
<dbReference type="AlphaFoldDB" id="A0A0N4T7N5"/>
<dbReference type="WBParaSite" id="BPAG_0000422201-mRNA-1">
    <property type="protein sequence ID" value="BPAG_0000422201-mRNA-1"/>
    <property type="gene ID" value="BPAG_0000422201"/>
</dbReference>
<comment type="domain">
    <text evidence="7">The Q motif is unique to and characteristic of the DEAD box family of RNA helicases and controls ATP binding and hydrolysis.</text>
</comment>
<keyword evidence="3 6" id="KW-0347">Helicase</keyword>
<evidence type="ECO:0000256" key="8">
    <source>
        <dbReference type="SAM" id="MobiDB-lite"/>
    </source>
</evidence>
<dbReference type="GO" id="GO:0005524">
    <property type="term" value="F:ATP binding"/>
    <property type="evidence" value="ECO:0007669"/>
    <property type="project" value="UniProtKB-UniRule"/>
</dbReference>
<dbReference type="GO" id="GO:0016887">
    <property type="term" value="F:ATP hydrolysis activity"/>
    <property type="evidence" value="ECO:0007669"/>
    <property type="project" value="RHEA"/>
</dbReference>
<feature type="compositionally biased region" description="Acidic residues" evidence="8">
    <location>
        <begin position="431"/>
        <end position="444"/>
    </location>
</feature>
<evidence type="ECO:0000313" key="11">
    <source>
        <dbReference type="WBParaSite" id="BPAG_0000422201-mRNA-1"/>
    </source>
</evidence>
<dbReference type="GO" id="GO:0003724">
    <property type="term" value="F:RNA helicase activity"/>
    <property type="evidence" value="ECO:0007669"/>
    <property type="project" value="UniProtKB-EC"/>
</dbReference>
<dbReference type="CDD" id="cd18787">
    <property type="entry name" value="SF2_C_DEAD"/>
    <property type="match status" value="1"/>
</dbReference>
<evidence type="ECO:0000256" key="4">
    <source>
        <dbReference type="ARBA" id="ARBA00022840"/>
    </source>
</evidence>
<dbReference type="InterPro" id="IPR014001">
    <property type="entry name" value="Helicase_ATP-bd"/>
</dbReference>
<proteinExistence type="inferred from homology"/>
<dbReference type="SMART" id="SM00487">
    <property type="entry name" value="DEXDc"/>
    <property type="match status" value="1"/>
</dbReference>
<dbReference type="SUPFAM" id="SSF52540">
    <property type="entry name" value="P-loop containing nucleoside triphosphate hydrolases"/>
    <property type="match status" value="1"/>
</dbReference>
<dbReference type="GO" id="GO:0043186">
    <property type="term" value="C:P granule"/>
    <property type="evidence" value="ECO:0007669"/>
    <property type="project" value="UniProtKB-ARBA"/>
</dbReference>
<feature type="region of interest" description="Disordered" evidence="8">
    <location>
        <begin position="421"/>
        <end position="444"/>
    </location>
</feature>
<evidence type="ECO:0000259" key="10">
    <source>
        <dbReference type="PROSITE" id="PS51194"/>
    </source>
</evidence>
<evidence type="ECO:0000259" key="9">
    <source>
        <dbReference type="PROSITE" id="PS51192"/>
    </source>
</evidence>
<feature type="domain" description="Helicase C-terminal" evidence="10">
    <location>
        <begin position="161"/>
        <end position="327"/>
    </location>
</feature>
<dbReference type="InterPro" id="IPR027417">
    <property type="entry name" value="P-loop_NTPase"/>
</dbReference>
<evidence type="ECO:0000256" key="1">
    <source>
        <dbReference type="ARBA" id="ARBA00022741"/>
    </source>
</evidence>
<organism evidence="11">
    <name type="scientific">Brugia pahangi</name>
    <name type="common">Filarial nematode worm</name>
    <dbReference type="NCBI Taxonomy" id="6280"/>
    <lineage>
        <taxon>Eukaryota</taxon>
        <taxon>Metazoa</taxon>
        <taxon>Ecdysozoa</taxon>
        <taxon>Nematoda</taxon>
        <taxon>Chromadorea</taxon>
        <taxon>Rhabditida</taxon>
        <taxon>Spirurina</taxon>
        <taxon>Spiruromorpha</taxon>
        <taxon>Filarioidea</taxon>
        <taxon>Onchocercidae</taxon>
        <taxon>Brugia</taxon>
    </lineage>
</organism>
<sequence length="544" mass="61288">LECLWRQRWSRTVDGLGALIISPTRELAFQTFQVLNKIGAHHNFSVAVLIGGTDVEFESKRIGSVNIVVCTPGRLLQHMDENSTFSCEQLQILVIDEADRILDLGFSRQMNAVLENLPKNRQTLLFSATQTKNVKDLVRLALRDPLYISAHENAPQATPESLQQSYFVCSDEDKLNALWSFLLNHRKKKSLIFVSCCKQARFLTEAFCHLRPGLSLMGLWGTMNQMKRLEVFKKFNNKTYGAAMIATDVASRGLDFARVDIVLQLDCPVDVDDYIHRVGRTARMDAKGEAILVLTPAQEQAMLARLQARNILITKISVNEKQIMDISKRLQSVIAQYPGMKEFAQRSFVAYIRTIYLMRNKDVFNLDTVDLASLAKSYGLAATPRVRFLKRVANKQNLQATISQKQGEKSAEELVEMMISSAKGGKKAMETDEDDSNNEDDNIEDEEIDLGLGTSENNEAKENQSDFNLTASGSGLDEGSDDFLKIIRKNVFNIFPDKIDEVPEETKRESRKPVTRHALARKILKKGVKLGVKKVFTDDGMEIV</sequence>
<accession>A0A0N4T7N5</accession>
<dbReference type="Pfam" id="PF13959">
    <property type="entry name" value="CTE_SPB4"/>
    <property type="match status" value="1"/>
</dbReference>
<dbReference type="Pfam" id="PF00271">
    <property type="entry name" value="Helicase_C"/>
    <property type="match status" value="1"/>
</dbReference>
<dbReference type="GO" id="GO:0003723">
    <property type="term" value="F:RNA binding"/>
    <property type="evidence" value="ECO:0007669"/>
    <property type="project" value="UniProtKB-UniRule"/>
</dbReference>